<gene>
    <name evidence="3" type="ORF">OLEA9_A011169</name>
</gene>
<feature type="non-terminal residue" evidence="3">
    <location>
        <position position="1"/>
    </location>
</feature>
<comment type="caution">
    <text evidence="3">The sequence shown here is derived from an EMBL/GenBank/DDBJ whole genome shotgun (WGS) entry which is preliminary data.</text>
</comment>
<keyword evidence="2" id="KW-0812">Transmembrane</keyword>
<dbReference type="Proteomes" id="UP000594638">
    <property type="component" value="Unassembled WGS sequence"/>
</dbReference>
<keyword evidence="2" id="KW-0472">Membrane</keyword>
<keyword evidence="2" id="KW-1133">Transmembrane helix</keyword>
<keyword evidence="4" id="KW-1185">Reference proteome</keyword>
<reference evidence="3 4" key="1">
    <citation type="submission" date="2019-12" db="EMBL/GenBank/DDBJ databases">
        <authorList>
            <person name="Alioto T."/>
            <person name="Alioto T."/>
            <person name="Gomez Garrido J."/>
        </authorList>
    </citation>
    <scope>NUCLEOTIDE SEQUENCE [LARGE SCALE GENOMIC DNA]</scope>
</reference>
<evidence type="ECO:0000313" key="3">
    <source>
        <dbReference type="EMBL" id="CAA3032484.1"/>
    </source>
</evidence>
<accession>A0A8S0VKY5</accession>
<feature type="compositionally biased region" description="Basic residues" evidence="1">
    <location>
        <begin position="1"/>
        <end position="11"/>
    </location>
</feature>
<feature type="transmembrane region" description="Helical" evidence="2">
    <location>
        <begin position="69"/>
        <end position="91"/>
    </location>
</feature>
<evidence type="ECO:0000256" key="1">
    <source>
        <dbReference type="SAM" id="MobiDB-lite"/>
    </source>
</evidence>
<proteinExistence type="predicted"/>
<evidence type="ECO:0000256" key="2">
    <source>
        <dbReference type="SAM" id="Phobius"/>
    </source>
</evidence>
<organism evidence="3 4">
    <name type="scientific">Olea europaea subsp. europaea</name>
    <dbReference type="NCBI Taxonomy" id="158383"/>
    <lineage>
        <taxon>Eukaryota</taxon>
        <taxon>Viridiplantae</taxon>
        <taxon>Streptophyta</taxon>
        <taxon>Embryophyta</taxon>
        <taxon>Tracheophyta</taxon>
        <taxon>Spermatophyta</taxon>
        <taxon>Magnoliopsida</taxon>
        <taxon>eudicotyledons</taxon>
        <taxon>Gunneridae</taxon>
        <taxon>Pentapetalae</taxon>
        <taxon>asterids</taxon>
        <taxon>lamiids</taxon>
        <taxon>Lamiales</taxon>
        <taxon>Oleaceae</taxon>
        <taxon>Oleeae</taxon>
        <taxon>Olea</taxon>
    </lineage>
</organism>
<evidence type="ECO:0000313" key="4">
    <source>
        <dbReference type="Proteomes" id="UP000594638"/>
    </source>
</evidence>
<dbReference type="EMBL" id="CACTIH010009594">
    <property type="protein sequence ID" value="CAA3032484.1"/>
    <property type="molecule type" value="Genomic_DNA"/>
</dbReference>
<protein>
    <submittedName>
        <fullName evidence="3">Uncharacterized protein</fullName>
    </submittedName>
</protein>
<sequence>EEQKQLLKHRNSSKDKDKDNPLVHQHFWGEEVEGYCPMNYKLAVEGKADDDEEVVPVVKIAVVSQNSMFAVASGGGLVAVAVEAVAAAAALN</sequence>
<feature type="compositionally biased region" description="Basic and acidic residues" evidence="1">
    <location>
        <begin position="12"/>
        <end position="21"/>
    </location>
</feature>
<dbReference type="Gramene" id="OE9A011169T1">
    <property type="protein sequence ID" value="OE9A011169C1"/>
    <property type="gene ID" value="OE9A011169"/>
</dbReference>
<feature type="region of interest" description="Disordered" evidence="1">
    <location>
        <begin position="1"/>
        <end position="21"/>
    </location>
</feature>
<name>A0A8S0VKY5_OLEEU</name>
<dbReference type="AlphaFoldDB" id="A0A8S0VKY5"/>